<keyword evidence="3" id="KW-1185">Reference proteome</keyword>
<reference evidence="2 3" key="1">
    <citation type="submission" date="2024-02" db="EMBL/GenBank/DDBJ databases">
        <title>First draft genome assembly of two strains of Seiridium cardinale.</title>
        <authorList>
            <person name="Emiliani G."/>
            <person name="Scali E."/>
        </authorList>
    </citation>
    <scope>NUCLEOTIDE SEQUENCE [LARGE SCALE GENOMIC DNA]</scope>
    <source>
        <strain evidence="2 3">BM-138-000479</strain>
    </source>
</reference>
<proteinExistence type="predicted"/>
<evidence type="ECO:0000313" key="2">
    <source>
        <dbReference type="EMBL" id="KAK9769256.1"/>
    </source>
</evidence>
<dbReference type="EMBL" id="JARVKM010000159">
    <property type="protein sequence ID" value="KAK9769256.1"/>
    <property type="molecule type" value="Genomic_DNA"/>
</dbReference>
<feature type="domain" description="Tc1-like transposase DDE" evidence="1">
    <location>
        <begin position="298"/>
        <end position="361"/>
    </location>
</feature>
<dbReference type="InterPro" id="IPR036397">
    <property type="entry name" value="RNaseH_sf"/>
</dbReference>
<protein>
    <submittedName>
        <fullName evidence="2">Tc1-like transposase DDE domain-containing protein</fullName>
    </submittedName>
</protein>
<dbReference type="Gene3D" id="3.30.420.10">
    <property type="entry name" value="Ribonuclease H-like superfamily/Ribonuclease H"/>
    <property type="match status" value="1"/>
</dbReference>
<accession>A0ABR2X6M0</accession>
<evidence type="ECO:0000313" key="3">
    <source>
        <dbReference type="Proteomes" id="UP001465668"/>
    </source>
</evidence>
<dbReference type="Proteomes" id="UP001465668">
    <property type="component" value="Unassembled WGS sequence"/>
</dbReference>
<dbReference type="Pfam" id="PF13358">
    <property type="entry name" value="DDE_3"/>
    <property type="match status" value="1"/>
</dbReference>
<dbReference type="InterPro" id="IPR038717">
    <property type="entry name" value="Tc1-like_DDE_dom"/>
</dbReference>
<evidence type="ECO:0000259" key="1">
    <source>
        <dbReference type="Pfam" id="PF13358"/>
    </source>
</evidence>
<name>A0ABR2X6M0_9PEZI</name>
<organism evidence="2 3">
    <name type="scientific">Seiridium cardinale</name>
    <dbReference type="NCBI Taxonomy" id="138064"/>
    <lineage>
        <taxon>Eukaryota</taxon>
        <taxon>Fungi</taxon>
        <taxon>Dikarya</taxon>
        <taxon>Ascomycota</taxon>
        <taxon>Pezizomycotina</taxon>
        <taxon>Sordariomycetes</taxon>
        <taxon>Xylariomycetidae</taxon>
        <taxon>Amphisphaeriales</taxon>
        <taxon>Sporocadaceae</taxon>
        <taxon>Seiridium</taxon>
    </lineage>
</organism>
<comment type="caution">
    <text evidence="2">The sequence shown here is derived from an EMBL/GenBank/DDBJ whole genome shotgun (WGS) entry which is preliminary data.</text>
</comment>
<sequence>MDFGVENSFEVDQDQLEWVIRQRLNATTPTPVAAEDAQLLQDHPQVVGDLQQLKIPYRNRTAGHDKRQTNKDLTRDQKLEIRTLKKFYPESTYQSIADRTGYKYHQIQHSLTTKLTPQKKGPQSWALKNLTPEEKQQLIQWIYNCEPNRYQTWNDIRYIVPGLDQYGETVLYRTLSDMGFRREVRQQRKLPLSCRDEEFRCENCEDWLAAWPNPWDWVERGPVFSDETYGTTDPCFKQWFTCHRLEDPRDHWYRKTQEYHGWMFWGCIRGRHKGPCYIWPKGEGKINSFKYSTRILPLVRNFMDEFPDEPVFQHDGAPSHTSNLTREVLDYLEIYAIEWPPNSPDLNPIENCWARIKAWIEINYNIDWVLDQDQTVLFSILFEAWEKAITEDYLVALALSQYNRVKQCVQEGGRQQLR</sequence>
<gene>
    <name evidence="2" type="ORF">SCAR479_14071</name>
</gene>